<dbReference type="InterPro" id="IPR007037">
    <property type="entry name" value="SIP_rossman_dom"/>
</dbReference>
<dbReference type="RefSeq" id="WP_133741955.1">
    <property type="nucleotide sequence ID" value="NZ_SNYN01000010.1"/>
</dbReference>
<dbReference type="Gene3D" id="2.40.30.10">
    <property type="entry name" value="Translation factors"/>
    <property type="match status" value="1"/>
</dbReference>
<gene>
    <name evidence="2" type="ORF">EV190_11013</name>
</gene>
<sequence>MPARPLARAAIVEVSRVARVTPNTARVTFTGPGVKGLPQRGYDHWFRFFLPRRDQVEPLLPPTEDWWTEVRAMPEDVRPVVRNYTIRRHRADSEEIDVDFVLHGDTGPASSWAGRVRPGDRAGLLDQGVTFDPSASGGRPSLIAGDETALPAIAGIVGTMGDRDRALVYIEVPEASEEQPLHAPPGVEVRWVHRDTAPEGGLLSVIRAADLPEDLGQAWLAGESSLVTGVRRHLVNDRGVARQDISFSGYWRRGRSVDDAA</sequence>
<name>A0A4R6UYX4_9ACTN</name>
<dbReference type="Proteomes" id="UP000295281">
    <property type="component" value="Unassembled WGS sequence"/>
</dbReference>
<proteinExistence type="predicted"/>
<comment type="caution">
    <text evidence="2">The sequence shown here is derived from an EMBL/GenBank/DDBJ whole genome shotgun (WGS) entry which is preliminary data.</text>
</comment>
<dbReference type="PANTHER" id="PTHR30157">
    <property type="entry name" value="FERRIC REDUCTASE, NADPH-DEPENDENT"/>
    <property type="match status" value="1"/>
</dbReference>
<organism evidence="2 3">
    <name type="scientific">Actinorugispora endophytica</name>
    <dbReference type="NCBI Taxonomy" id="1605990"/>
    <lineage>
        <taxon>Bacteria</taxon>
        <taxon>Bacillati</taxon>
        <taxon>Actinomycetota</taxon>
        <taxon>Actinomycetes</taxon>
        <taxon>Streptosporangiales</taxon>
        <taxon>Nocardiopsidaceae</taxon>
        <taxon>Actinorugispora</taxon>
    </lineage>
</organism>
<dbReference type="Pfam" id="PF08021">
    <property type="entry name" value="FAD_binding_9"/>
    <property type="match status" value="1"/>
</dbReference>
<keyword evidence="3" id="KW-1185">Reference proteome</keyword>
<dbReference type="PROSITE" id="PS51384">
    <property type="entry name" value="FAD_FR"/>
    <property type="match status" value="1"/>
</dbReference>
<reference evidence="2 3" key="1">
    <citation type="submission" date="2019-03" db="EMBL/GenBank/DDBJ databases">
        <title>Genomic Encyclopedia of Type Strains, Phase IV (KMG-IV): sequencing the most valuable type-strain genomes for metagenomic binning, comparative biology and taxonomic classification.</title>
        <authorList>
            <person name="Goeker M."/>
        </authorList>
    </citation>
    <scope>NUCLEOTIDE SEQUENCE [LARGE SCALE GENOMIC DNA]</scope>
    <source>
        <strain evidence="2 3">DSM 46770</strain>
    </source>
</reference>
<dbReference type="EMBL" id="SNYN01000010">
    <property type="protein sequence ID" value="TDQ51526.1"/>
    <property type="molecule type" value="Genomic_DNA"/>
</dbReference>
<dbReference type="OrthoDB" id="3211041at2"/>
<feature type="domain" description="FAD-binding FR-type" evidence="1">
    <location>
        <begin position="7"/>
        <end position="143"/>
    </location>
</feature>
<dbReference type="SUPFAM" id="SSF63380">
    <property type="entry name" value="Riboflavin synthase domain-like"/>
    <property type="match status" value="1"/>
</dbReference>
<dbReference type="InterPro" id="IPR039261">
    <property type="entry name" value="FNR_nucleotide-bd"/>
</dbReference>
<dbReference type="Pfam" id="PF04954">
    <property type="entry name" value="SIP"/>
    <property type="match status" value="1"/>
</dbReference>
<dbReference type="InterPro" id="IPR017927">
    <property type="entry name" value="FAD-bd_FR_type"/>
</dbReference>
<dbReference type="Gene3D" id="3.40.50.80">
    <property type="entry name" value="Nucleotide-binding domain of ferredoxin-NADP reductase (FNR) module"/>
    <property type="match status" value="1"/>
</dbReference>
<evidence type="ECO:0000313" key="3">
    <source>
        <dbReference type="Proteomes" id="UP000295281"/>
    </source>
</evidence>
<accession>A0A4R6UYX4</accession>
<evidence type="ECO:0000313" key="2">
    <source>
        <dbReference type="EMBL" id="TDQ51526.1"/>
    </source>
</evidence>
<dbReference type="GO" id="GO:0016491">
    <property type="term" value="F:oxidoreductase activity"/>
    <property type="evidence" value="ECO:0007669"/>
    <property type="project" value="InterPro"/>
</dbReference>
<dbReference type="AlphaFoldDB" id="A0A4R6UYX4"/>
<dbReference type="InterPro" id="IPR017938">
    <property type="entry name" value="Riboflavin_synthase-like_b-brl"/>
</dbReference>
<protein>
    <submittedName>
        <fullName evidence="2">NADPH-dependent ferric siderophore reductase</fullName>
    </submittedName>
</protein>
<dbReference type="CDD" id="cd06193">
    <property type="entry name" value="siderophore_interacting"/>
    <property type="match status" value="1"/>
</dbReference>
<dbReference type="PANTHER" id="PTHR30157:SF0">
    <property type="entry name" value="NADPH-DEPENDENT FERRIC-CHELATE REDUCTASE"/>
    <property type="match status" value="1"/>
</dbReference>
<evidence type="ECO:0000259" key="1">
    <source>
        <dbReference type="PROSITE" id="PS51384"/>
    </source>
</evidence>
<dbReference type="InterPro" id="IPR039374">
    <property type="entry name" value="SIP_fam"/>
</dbReference>
<dbReference type="InterPro" id="IPR013113">
    <property type="entry name" value="SIP_FAD-bd"/>
</dbReference>